<keyword evidence="5 8" id="KW-1133">Transmembrane helix</keyword>
<evidence type="ECO:0000256" key="8">
    <source>
        <dbReference type="SAM" id="Phobius"/>
    </source>
</evidence>
<evidence type="ECO:0000256" key="5">
    <source>
        <dbReference type="ARBA" id="ARBA00022989"/>
    </source>
</evidence>
<dbReference type="PANTHER" id="PTHR30462">
    <property type="entry name" value="INTERMEMBRANE TRANSPORT PROTEIN PQIB-RELATED"/>
    <property type="match status" value="1"/>
</dbReference>
<feature type="region of interest" description="Disordered" evidence="7">
    <location>
        <begin position="564"/>
        <end position="585"/>
    </location>
</feature>
<dbReference type="PANTHER" id="PTHR30462:SF2">
    <property type="entry name" value="INTERMEMBRANE TRANSPORT PROTEIN PQIB"/>
    <property type="match status" value="1"/>
</dbReference>
<dbReference type="FunCoup" id="A0A6N7ERQ3">
    <property type="interactions" value="42"/>
</dbReference>
<evidence type="ECO:0000256" key="1">
    <source>
        <dbReference type="ARBA" id="ARBA00004533"/>
    </source>
</evidence>
<dbReference type="EMBL" id="WHNW01000001">
    <property type="protein sequence ID" value="MPV85221.1"/>
    <property type="molecule type" value="Genomic_DNA"/>
</dbReference>
<dbReference type="InterPro" id="IPR051800">
    <property type="entry name" value="PqiA-PqiB_transport"/>
</dbReference>
<sequence length="585" mass="64832">MNNETNTPLPEATRTPENKFNHVWWIPFIAFLVAAFLVVSHFTSQGPLITIQFDNAEGISVENTKLKYKSVTIGQVEKITLDESLDNVLVYIRLQKGSENLIRKDSQFWIVKPRIEVTKISGLNTLLSGAYITIDPAKDQNQDYQYHFVGLSDPPITTQDKPGLRLTLLAEKSTAFYPGSAVYYKGMPVGNIERVYFSDDYLWVKVDVFINAPHHQLIRQNSKFWSAGGISVKTSANGIDVALESIEALVAGGIAFETPIELLLNDEAVTSHTEFFLYPNKTIAYEQQFGKKQLFVSYFESNISGLSTDAQVLMNGITVGKVKAIQLMFDPISGKTYTPVLYEIYEDRITVLNSSHDTSHNTANDTSNRTTAASLTNQLIQSGLHARLVTANLLTGSKNITLAMSDNIIPLPLQLATVDDLTGYPILPTQPESLETITDSIATFVDKINQMPINELVTSANQLLNNADTTLTQLNLQPTLDAFNALLKDGQQLSQASHQSIQQLTKSIETLVKQTESVIAGYSPDAPLYHGLTDTLGELNDTLSSLKILSEMLTRSPDALIFGENRRQQSEQPQQQATERQHGDQ</sequence>
<keyword evidence="2" id="KW-1003">Cell membrane</keyword>
<dbReference type="Proteomes" id="UP000471298">
    <property type="component" value="Unassembled WGS sequence"/>
</dbReference>
<reference evidence="10 11" key="1">
    <citation type="submission" date="2019-10" db="EMBL/GenBank/DDBJ databases">
        <title>Cardiobacteriales fam. a chemoheterotrophic member of the order Cardiobacteriales, and proposal of Cardiobacteriales fam. nov.</title>
        <authorList>
            <person name="Wang C."/>
        </authorList>
    </citation>
    <scope>NUCLEOTIDE SEQUENCE [LARGE SCALE GENOMIC DNA]</scope>
    <source>
        <strain evidence="10 11">ML27</strain>
    </source>
</reference>
<evidence type="ECO:0000256" key="2">
    <source>
        <dbReference type="ARBA" id="ARBA00022475"/>
    </source>
</evidence>
<dbReference type="GO" id="GO:0005886">
    <property type="term" value="C:plasma membrane"/>
    <property type="evidence" value="ECO:0007669"/>
    <property type="project" value="UniProtKB-SubCell"/>
</dbReference>
<proteinExistence type="predicted"/>
<dbReference type="AlphaFoldDB" id="A0A6N7ERQ3"/>
<feature type="domain" description="Mce/MlaD" evidence="9">
    <location>
        <begin position="163"/>
        <end position="223"/>
    </location>
</feature>
<gene>
    <name evidence="10" type="ORF">GCU85_00545</name>
</gene>
<evidence type="ECO:0000313" key="11">
    <source>
        <dbReference type="Proteomes" id="UP000471298"/>
    </source>
</evidence>
<evidence type="ECO:0000256" key="4">
    <source>
        <dbReference type="ARBA" id="ARBA00022692"/>
    </source>
</evidence>
<keyword evidence="11" id="KW-1185">Reference proteome</keyword>
<dbReference type="InParanoid" id="A0A6N7ERQ3"/>
<comment type="caution">
    <text evidence="10">The sequence shown here is derived from an EMBL/GenBank/DDBJ whole genome shotgun (WGS) entry which is preliminary data.</text>
</comment>
<keyword evidence="4 8" id="KW-0812">Transmembrane</keyword>
<evidence type="ECO:0000256" key="3">
    <source>
        <dbReference type="ARBA" id="ARBA00022519"/>
    </source>
</evidence>
<feature type="domain" description="Mce/MlaD" evidence="9">
    <location>
        <begin position="301"/>
        <end position="403"/>
    </location>
</feature>
<evidence type="ECO:0000313" key="10">
    <source>
        <dbReference type="EMBL" id="MPV85221.1"/>
    </source>
</evidence>
<dbReference type="RefSeq" id="WP_152808258.1">
    <property type="nucleotide sequence ID" value="NZ_WHNW01000001.1"/>
</dbReference>
<comment type="subcellular location">
    <subcellularLocation>
        <location evidence="1">Cell inner membrane</location>
    </subcellularLocation>
</comment>
<keyword evidence="6 8" id="KW-0472">Membrane</keyword>
<evidence type="ECO:0000259" key="9">
    <source>
        <dbReference type="Pfam" id="PF02470"/>
    </source>
</evidence>
<name>A0A6N7ERQ3_9GAMM</name>
<feature type="transmembrane region" description="Helical" evidence="8">
    <location>
        <begin position="23"/>
        <end position="42"/>
    </location>
</feature>
<dbReference type="Pfam" id="PF02470">
    <property type="entry name" value="MlaD"/>
    <property type="match status" value="3"/>
</dbReference>
<organism evidence="10 11">
    <name type="scientific">Ostreibacterium oceani</name>
    <dbReference type="NCBI Taxonomy" id="2654998"/>
    <lineage>
        <taxon>Bacteria</taxon>
        <taxon>Pseudomonadati</taxon>
        <taxon>Pseudomonadota</taxon>
        <taxon>Gammaproteobacteria</taxon>
        <taxon>Cardiobacteriales</taxon>
        <taxon>Ostreibacteriaceae</taxon>
        <taxon>Ostreibacterium</taxon>
    </lineage>
</organism>
<evidence type="ECO:0000256" key="7">
    <source>
        <dbReference type="SAM" id="MobiDB-lite"/>
    </source>
</evidence>
<keyword evidence="3" id="KW-0997">Cell inner membrane</keyword>
<dbReference type="InterPro" id="IPR003399">
    <property type="entry name" value="Mce/MlaD"/>
</dbReference>
<accession>A0A6N7ERQ3</accession>
<feature type="domain" description="Mce/MlaD" evidence="9">
    <location>
        <begin position="46"/>
        <end position="136"/>
    </location>
</feature>
<protein>
    <submittedName>
        <fullName evidence="10">MCE family protein</fullName>
    </submittedName>
</protein>
<evidence type="ECO:0000256" key="6">
    <source>
        <dbReference type="ARBA" id="ARBA00023136"/>
    </source>
</evidence>